<keyword evidence="3" id="KW-1185">Reference proteome</keyword>
<dbReference type="AlphaFoldDB" id="A0A8S0X4M1"/>
<proteinExistence type="predicted"/>
<name>A0A8S0X4M1_9FIRM</name>
<dbReference type="Proteomes" id="UP000836597">
    <property type="component" value="Chromosome"/>
</dbReference>
<sequence length="69" mass="8330">MGPPFWIGDRLFTPEDIELIRWTTDRFEGLSQTELASTICENLLWKAPNGRLRVHEVYRFWSNWHRPGW</sequence>
<dbReference type="EMBL" id="LR746496">
    <property type="protein sequence ID" value="CAA7600900.1"/>
    <property type="molecule type" value="Genomic_DNA"/>
</dbReference>
<accession>A0A8S0X4M1</accession>
<evidence type="ECO:0000313" key="3">
    <source>
        <dbReference type="Proteomes" id="UP001071230"/>
    </source>
</evidence>
<gene>
    <name evidence="1" type="ORF">DEACI_1553</name>
    <name evidence="2" type="ORF">DEACI_3425</name>
</gene>
<reference evidence="1" key="2">
    <citation type="submission" date="2020-01" db="EMBL/GenBank/DDBJ databases">
        <authorList>
            <person name="Hornung B."/>
        </authorList>
    </citation>
    <scope>NUCLEOTIDE SEQUENCE</scope>
    <source>
        <strain evidence="1">PacBioINE</strain>
    </source>
</reference>
<reference evidence="2" key="1">
    <citation type="submission" date="2014-11" db="EMBL/GenBank/DDBJ databases">
        <authorList>
            <person name="Hornung B.V."/>
        </authorList>
    </citation>
    <scope>NUCLEOTIDE SEQUENCE</scope>
    <source>
        <strain evidence="2">INE</strain>
    </source>
</reference>
<organism evidence="1">
    <name type="scientific">Acididesulfobacillus acetoxydans</name>
    <dbReference type="NCBI Taxonomy" id="1561005"/>
    <lineage>
        <taxon>Bacteria</taxon>
        <taxon>Bacillati</taxon>
        <taxon>Bacillota</taxon>
        <taxon>Clostridia</taxon>
        <taxon>Eubacteriales</taxon>
        <taxon>Peptococcaceae</taxon>
        <taxon>Acididesulfobacillus</taxon>
    </lineage>
</organism>
<dbReference type="RefSeq" id="WP_240984492.1">
    <property type="nucleotide sequence ID" value="NZ_CDGJ01000104.1"/>
</dbReference>
<dbReference type="EMBL" id="CDGJ01000104">
    <property type="protein sequence ID" value="CEJ08943.1"/>
    <property type="molecule type" value="Genomic_DNA"/>
</dbReference>
<protein>
    <submittedName>
        <fullName evidence="1">Uncharacterized protein</fullName>
    </submittedName>
</protein>
<dbReference type="Proteomes" id="UP001071230">
    <property type="component" value="Unassembled WGS sequence"/>
</dbReference>
<evidence type="ECO:0000313" key="2">
    <source>
        <dbReference type="EMBL" id="CEJ08943.1"/>
    </source>
</evidence>
<dbReference type="KEGG" id="aacx:DEACI_1553"/>
<evidence type="ECO:0000313" key="1">
    <source>
        <dbReference type="EMBL" id="CAA7600900.1"/>
    </source>
</evidence>